<feature type="region of interest" description="Disordered" evidence="1">
    <location>
        <begin position="107"/>
        <end position="178"/>
    </location>
</feature>
<keyword evidence="3" id="KW-1185">Reference proteome</keyword>
<feature type="compositionally biased region" description="Basic and acidic residues" evidence="1">
    <location>
        <begin position="165"/>
        <end position="178"/>
    </location>
</feature>
<protein>
    <submittedName>
        <fullName evidence="2">Uncharacterized protein</fullName>
    </submittedName>
</protein>
<dbReference type="EMBL" id="JAWWNJ010000150">
    <property type="protein sequence ID" value="KAK6981467.1"/>
    <property type="molecule type" value="Genomic_DNA"/>
</dbReference>
<comment type="caution">
    <text evidence="2">The sequence shown here is derived from an EMBL/GenBank/DDBJ whole genome shotgun (WGS) entry which is preliminary data.</text>
</comment>
<organism evidence="2 3">
    <name type="scientific">Favolaschia claudopus</name>
    <dbReference type="NCBI Taxonomy" id="2862362"/>
    <lineage>
        <taxon>Eukaryota</taxon>
        <taxon>Fungi</taxon>
        <taxon>Dikarya</taxon>
        <taxon>Basidiomycota</taxon>
        <taxon>Agaricomycotina</taxon>
        <taxon>Agaricomycetes</taxon>
        <taxon>Agaricomycetidae</taxon>
        <taxon>Agaricales</taxon>
        <taxon>Marasmiineae</taxon>
        <taxon>Mycenaceae</taxon>
        <taxon>Favolaschia</taxon>
    </lineage>
</organism>
<evidence type="ECO:0000313" key="2">
    <source>
        <dbReference type="EMBL" id="KAK6981467.1"/>
    </source>
</evidence>
<accession>A0AAV9ZH75</accession>
<reference evidence="2 3" key="1">
    <citation type="journal article" date="2024" name="J Genomics">
        <title>Draft genome sequencing and assembly of Favolaschia claudopus CIRM-BRFM 2984 isolated from oak limbs.</title>
        <authorList>
            <person name="Navarro D."/>
            <person name="Drula E."/>
            <person name="Chaduli D."/>
            <person name="Cazenave R."/>
            <person name="Ahrendt S."/>
            <person name="Wang J."/>
            <person name="Lipzen A."/>
            <person name="Daum C."/>
            <person name="Barry K."/>
            <person name="Grigoriev I.V."/>
            <person name="Favel A."/>
            <person name="Rosso M.N."/>
            <person name="Martin F."/>
        </authorList>
    </citation>
    <scope>NUCLEOTIDE SEQUENCE [LARGE SCALE GENOMIC DNA]</scope>
    <source>
        <strain evidence="2 3">CIRM-BRFM 2984</strain>
    </source>
</reference>
<proteinExistence type="predicted"/>
<name>A0AAV9ZH75_9AGAR</name>
<sequence length="251" mass="27292">MAVGHRWPRLEAIKFQRSSKQKLGYFATFSPLPPSAMSQNVSAITSVPLNKKLKAELQFIATGMGLDANATVPKLRKAISEHMRTHPDLADDPKYLTVFAQRTGAASSVKTSADKASEEALQDPIIPEAVTGSKPIRRLSSQSYPSNSESGSDSESVASRPVTPVRKEHDKKAPLEEKKKKMVNAVVPEVIRVNFFDMNRPQAKPQEVPILSSDVNIATLTAQGGEVEYVASLKELLPVAFGNDSPMNSLP</sequence>
<gene>
    <name evidence="2" type="ORF">R3P38DRAFT_2808210</name>
</gene>
<dbReference type="Proteomes" id="UP001362999">
    <property type="component" value="Unassembled WGS sequence"/>
</dbReference>
<evidence type="ECO:0000256" key="1">
    <source>
        <dbReference type="SAM" id="MobiDB-lite"/>
    </source>
</evidence>
<dbReference type="AlphaFoldDB" id="A0AAV9ZH75"/>
<evidence type="ECO:0000313" key="3">
    <source>
        <dbReference type="Proteomes" id="UP001362999"/>
    </source>
</evidence>
<feature type="compositionally biased region" description="Low complexity" evidence="1">
    <location>
        <begin position="143"/>
        <end position="159"/>
    </location>
</feature>